<evidence type="ECO:0000256" key="3">
    <source>
        <dbReference type="SAM" id="Phobius"/>
    </source>
</evidence>
<keyword evidence="6" id="KW-1185">Reference proteome</keyword>
<dbReference type="InterPro" id="IPR004014">
    <property type="entry name" value="ATPase_P-typ_cation-transptr_N"/>
</dbReference>
<dbReference type="InterPro" id="IPR023298">
    <property type="entry name" value="ATPase_P-typ_TM_dom_sf"/>
</dbReference>
<dbReference type="GO" id="GO:1902600">
    <property type="term" value="P:proton transmembrane transport"/>
    <property type="evidence" value="ECO:0007669"/>
    <property type="project" value="TreeGrafter"/>
</dbReference>
<dbReference type="GO" id="GO:0005886">
    <property type="term" value="C:plasma membrane"/>
    <property type="evidence" value="ECO:0007669"/>
    <property type="project" value="UniProtKB-SubCell"/>
</dbReference>
<dbReference type="SMART" id="SM00831">
    <property type="entry name" value="Cation_ATPase_N"/>
    <property type="match status" value="1"/>
</dbReference>
<name>A0A183VDV4_TOXCA</name>
<gene>
    <name evidence="5" type="ORF">TCNE_LOCUS18924</name>
</gene>
<accession>A0A183VDV4</accession>
<dbReference type="Gene3D" id="1.20.1110.10">
    <property type="entry name" value="Calcium-transporting ATPase, transmembrane domain"/>
    <property type="match status" value="1"/>
</dbReference>
<reference evidence="7" key="1">
    <citation type="submission" date="2016-06" db="UniProtKB">
        <authorList>
            <consortium name="WormBaseParasite"/>
        </authorList>
    </citation>
    <scope>IDENTIFICATION</scope>
</reference>
<organism evidence="6 7">
    <name type="scientific">Toxocara canis</name>
    <name type="common">Canine roundworm</name>
    <dbReference type="NCBI Taxonomy" id="6265"/>
    <lineage>
        <taxon>Eukaryota</taxon>
        <taxon>Metazoa</taxon>
        <taxon>Ecdysozoa</taxon>
        <taxon>Nematoda</taxon>
        <taxon>Chromadorea</taxon>
        <taxon>Rhabditida</taxon>
        <taxon>Spirurina</taxon>
        <taxon>Ascaridomorpha</taxon>
        <taxon>Ascaridoidea</taxon>
        <taxon>Toxocaridae</taxon>
        <taxon>Toxocara</taxon>
    </lineage>
</organism>
<evidence type="ECO:0000256" key="2">
    <source>
        <dbReference type="ARBA" id="ARBA00022475"/>
    </source>
</evidence>
<evidence type="ECO:0000313" key="7">
    <source>
        <dbReference type="WBParaSite" id="TCNE_0001892801-mRNA-1"/>
    </source>
</evidence>
<keyword evidence="2" id="KW-1003">Cell membrane</keyword>
<dbReference type="PANTHER" id="PTHR43294:SF21">
    <property type="entry name" value="CATION TRANSPORTING ATPASE"/>
    <property type="match status" value="1"/>
</dbReference>
<dbReference type="GO" id="GO:0030007">
    <property type="term" value="P:intracellular potassium ion homeostasis"/>
    <property type="evidence" value="ECO:0007669"/>
    <property type="project" value="TreeGrafter"/>
</dbReference>
<dbReference type="GO" id="GO:1990573">
    <property type="term" value="P:potassium ion import across plasma membrane"/>
    <property type="evidence" value="ECO:0007669"/>
    <property type="project" value="TreeGrafter"/>
</dbReference>
<dbReference type="PRINTS" id="PR00121">
    <property type="entry name" value="NAKATPASE"/>
</dbReference>
<evidence type="ECO:0000313" key="5">
    <source>
        <dbReference type="EMBL" id="VDM50245.1"/>
    </source>
</evidence>
<evidence type="ECO:0000313" key="6">
    <source>
        <dbReference type="Proteomes" id="UP000050794"/>
    </source>
</evidence>
<dbReference type="EMBL" id="UYWY01026146">
    <property type="protein sequence ID" value="VDM50245.1"/>
    <property type="molecule type" value="Genomic_DNA"/>
</dbReference>
<dbReference type="Proteomes" id="UP000050794">
    <property type="component" value="Unassembled WGS sequence"/>
</dbReference>
<dbReference type="Pfam" id="PF00690">
    <property type="entry name" value="Cation_ATPase_N"/>
    <property type="match status" value="1"/>
</dbReference>
<dbReference type="Gene3D" id="2.70.150.10">
    <property type="entry name" value="Calcium-transporting ATPase, cytoplasmic transduction domain A"/>
    <property type="match status" value="1"/>
</dbReference>
<evidence type="ECO:0000259" key="4">
    <source>
        <dbReference type="SMART" id="SM00831"/>
    </source>
</evidence>
<feature type="domain" description="Cation-transporting P-type ATPase N-terminal" evidence="4">
    <location>
        <begin position="2"/>
        <end position="76"/>
    </location>
</feature>
<protein>
    <submittedName>
        <fullName evidence="7">Cation_ATPase_N domain-containing protein</fullName>
    </submittedName>
</protein>
<proteinExistence type="predicted"/>
<keyword evidence="3" id="KW-0812">Transmembrane</keyword>
<dbReference type="GO" id="GO:0036376">
    <property type="term" value="P:sodium ion export across plasma membrane"/>
    <property type="evidence" value="ECO:0007669"/>
    <property type="project" value="TreeGrafter"/>
</dbReference>
<dbReference type="PANTHER" id="PTHR43294">
    <property type="entry name" value="SODIUM/POTASSIUM-TRANSPORTING ATPASE SUBUNIT ALPHA"/>
    <property type="match status" value="1"/>
</dbReference>
<feature type="transmembrane region" description="Helical" evidence="3">
    <location>
        <begin position="91"/>
        <end position="110"/>
    </location>
</feature>
<dbReference type="InterPro" id="IPR050510">
    <property type="entry name" value="Cation_transp_ATPase_P-type"/>
</dbReference>
<dbReference type="GO" id="GO:0005391">
    <property type="term" value="F:P-type sodium:potassium-exchanging transporter activity"/>
    <property type="evidence" value="ECO:0007669"/>
    <property type="project" value="TreeGrafter"/>
</dbReference>
<reference evidence="5 6" key="2">
    <citation type="submission" date="2018-11" db="EMBL/GenBank/DDBJ databases">
        <authorList>
            <consortium name="Pathogen Informatics"/>
        </authorList>
    </citation>
    <scope>NUCLEOTIDE SEQUENCE [LARGE SCALE GENOMIC DNA]</scope>
</reference>
<comment type="subcellular location">
    <subcellularLocation>
        <location evidence="1">Cell membrane</location>
        <topology evidence="1">Multi-pass membrane protein</topology>
    </subcellularLocation>
</comment>
<keyword evidence="3" id="KW-1133">Transmembrane helix</keyword>
<sequence length="140" mass="15481">MGVWSKKPKISVDELKKDIQMGHTTAKAMELLRKYGPNKLTPPPKTPAIIKLLRCLFGGFNILLWLGALASVASYLLEWKDAGSETKMDNLFLGIVLVVVVNITGVFAFYQEMSSSKIMESFAQMAPPSAKVSWTFLSVL</sequence>
<dbReference type="AlphaFoldDB" id="A0A183VDV4"/>
<dbReference type="SUPFAM" id="SSF81665">
    <property type="entry name" value="Calcium ATPase, transmembrane domain M"/>
    <property type="match status" value="1"/>
</dbReference>
<keyword evidence="3" id="KW-0472">Membrane</keyword>
<dbReference type="WBParaSite" id="TCNE_0001892801-mRNA-1">
    <property type="protein sequence ID" value="TCNE_0001892801-mRNA-1"/>
    <property type="gene ID" value="TCNE_0001892801"/>
</dbReference>
<dbReference type="GO" id="GO:0006883">
    <property type="term" value="P:intracellular sodium ion homeostasis"/>
    <property type="evidence" value="ECO:0007669"/>
    <property type="project" value="TreeGrafter"/>
</dbReference>
<evidence type="ECO:0000256" key="1">
    <source>
        <dbReference type="ARBA" id="ARBA00004651"/>
    </source>
</evidence>
<feature type="transmembrane region" description="Helical" evidence="3">
    <location>
        <begin position="55"/>
        <end position="76"/>
    </location>
</feature>